<dbReference type="AlphaFoldDB" id="A0A914H2L7"/>
<organism evidence="1 2">
    <name type="scientific">Globodera rostochiensis</name>
    <name type="common">Golden nematode worm</name>
    <name type="synonym">Heterodera rostochiensis</name>
    <dbReference type="NCBI Taxonomy" id="31243"/>
    <lineage>
        <taxon>Eukaryota</taxon>
        <taxon>Metazoa</taxon>
        <taxon>Ecdysozoa</taxon>
        <taxon>Nematoda</taxon>
        <taxon>Chromadorea</taxon>
        <taxon>Rhabditida</taxon>
        <taxon>Tylenchina</taxon>
        <taxon>Tylenchomorpha</taxon>
        <taxon>Tylenchoidea</taxon>
        <taxon>Heteroderidae</taxon>
        <taxon>Heteroderinae</taxon>
        <taxon>Globodera</taxon>
    </lineage>
</organism>
<keyword evidence="1" id="KW-1185">Reference proteome</keyword>
<dbReference type="WBParaSite" id="Gr19_v10_g13421.t1">
    <property type="protein sequence ID" value="Gr19_v10_g13421.t1"/>
    <property type="gene ID" value="Gr19_v10_g13421"/>
</dbReference>
<evidence type="ECO:0000313" key="1">
    <source>
        <dbReference type="Proteomes" id="UP000887572"/>
    </source>
</evidence>
<reference evidence="2" key="1">
    <citation type="submission" date="2022-11" db="UniProtKB">
        <authorList>
            <consortium name="WormBaseParasite"/>
        </authorList>
    </citation>
    <scope>IDENTIFICATION</scope>
</reference>
<sequence>MIGVLALCVEQIDLVTQSAVQKQFHDPLLDLRPLHEEIELPSARPYSHILAGNFSFSFIHSLTSGWLLWRQDENGHQKREGKGWTVNFGGHWKARREDDGQGKKMSG</sequence>
<proteinExistence type="predicted"/>
<accession>A0A914H2L7</accession>
<protein>
    <submittedName>
        <fullName evidence="2">Uncharacterized protein</fullName>
    </submittedName>
</protein>
<name>A0A914H2L7_GLORO</name>
<evidence type="ECO:0000313" key="2">
    <source>
        <dbReference type="WBParaSite" id="Gr19_v10_g13421.t1"/>
    </source>
</evidence>
<dbReference type="Proteomes" id="UP000887572">
    <property type="component" value="Unplaced"/>
</dbReference>